<comment type="caution">
    <text evidence="4">The sequence shown here is derived from an EMBL/GenBank/DDBJ whole genome shotgun (WGS) entry which is preliminary data.</text>
</comment>
<keyword evidence="1" id="KW-0378">Hydrolase</keyword>
<dbReference type="Pfam" id="PF01520">
    <property type="entry name" value="Amidase_3"/>
    <property type="match status" value="1"/>
</dbReference>
<evidence type="ECO:0000313" key="4">
    <source>
        <dbReference type="EMBL" id="MBA8793291.1"/>
    </source>
</evidence>
<reference evidence="4 5" key="1">
    <citation type="submission" date="2020-07" db="EMBL/GenBank/DDBJ databases">
        <title>Sequencing the genomes of 1000 actinobacteria strains.</title>
        <authorList>
            <person name="Klenk H.-P."/>
        </authorList>
    </citation>
    <scope>NUCLEOTIDE SEQUENCE [LARGE SCALE GENOMIC DNA]</scope>
    <source>
        <strain evidence="4 5">DSM 100723</strain>
    </source>
</reference>
<sequence length="345" mass="35696">MSRARSPRRPRLIVPVPLGLAPGLALGLALAGCGSVPSAGPAPVSTATALPAPTTATAPPTVAATPSGTPSGKPSVTSSASASARPSARVSTRPSSTAGSGGATSHPVIVIDPGHSGRSIRSRTVNGLLDVDYPNQPEMREVFDVSSCVAAGLRSDGYRVLLTKAHESSSVSLTERARIADRAHAALAISVHDDHSQGPTFQAVYSQLGLTVDGRHHAMWRGRGSHRTVFDQPSVARASDRAARLIARARSRAEGRPVRLAEENFAGRPPLEPGNLALVQLLTHRPWVYNELGARAGGSTTSELTVAQETAYAQGLLDGAEAAVPNGDRSPATRASLGRCLAARR</sequence>
<dbReference type="PANTHER" id="PTHR30404">
    <property type="entry name" value="N-ACETYLMURAMOYL-L-ALANINE AMIDASE"/>
    <property type="match status" value="1"/>
</dbReference>
<feature type="domain" description="MurNAc-LAA" evidence="3">
    <location>
        <begin position="109"/>
        <end position="248"/>
    </location>
</feature>
<dbReference type="Proteomes" id="UP000523079">
    <property type="component" value="Unassembled WGS sequence"/>
</dbReference>
<keyword evidence="5" id="KW-1185">Reference proteome</keyword>
<protein>
    <submittedName>
        <fullName evidence="4">N-acetylmuramoyl-L-alanine amidase</fullName>
    </submittedName>
</protein>
<dbReference type="EMBL" id="JACGWT010000001">
    <property type="protein sequence ID" value="MBA8793291.1"/>
    <property type="molecule type" value="Genomic_DNA"/>
</dbReference>
<dbReference type="GO" id="GO:0030288">
    <property type="term" value="C:outer membrane-bounded periplasmic space"/>
    <property type="evidence" value="ECO:0007669"/>
    <property type="project" value="TreeGrafter"/>
</dbReference>
<dbReference type="InterPro" id="IPR050695">
    <property type="entry name" value="N-acetylmuramoyl_amidase_3"/>
</dbReference>
<dbReference type="InterPro" id="IPR002508">
    <property type="entry name" value="MurNAc-LAA_cat"/>
</dbReference>
<feature type="region of interest" description="Disordered" evidence="2">
    <location>
        <begin position="50"/>
        <end position="117"/>
    </location>
</feature>
<evidence type="ECO:0000256" key="1">
    <source>
        <dbReference type="ARBA" id="ARBA00022801"/>
    </source>
</evidence>
<evidence type="ECO:0000256" key="2">
    <source>
        <dbReference type="SAM" id="MobiDB-lite"/>
    </source>
</evidence>
<dbReference type="PROSITE" id="PS51257">
    <property type="entry name" value="PROKAR_LIPOPROTEIN"/>
    <property type="match status" value="1"/>
</dbReference>
<evidence type="ECO:0000259" key="3">
    <source>
        <dbReference type="Pfam" id="PF01520"/>
    </source>
</evidence>
<gene>
    <name evidence="4" type="ORF">FHX74_000885</name>
</gene>
<dbReference type="GO" id="GO:0009253">
    <property type="term" value="P:peptidoglycan catabolic process"/>
    <property type="evidence" value="ECO:0007669"/>
    <property type="project" value="InterPro"/>
</dbReference>
<name>A0A7W3P4U9_9ACTN</name>
<dbReference type="GO" id="GO:0008745">
    <property type="term" value="F:N-acetylmuramoyl-L-alanine amidase activity"/>
    <property type="evidence" value="ECO:0007669"/>
    <property type="project" value="InterPro"/>
</dbReference>
<organism evidence="4 5">
    <name type="scientific">Microlunatus kandeliicorticis</name>
    <dbReference type="NCBI Taxonomy" id="1759536"/>
    <lineage>
        <taxon>Bacteria</taxon>
        <taxon>Bacillati</taxon>
        <taxon>Actinomycetota</taxon>
        <taxon>Actinomycetes</taxon>
        <taxon>Propionibacteriales</taxon>
        <taxon>Propionibacteriaceae</taxon>
        <taxon>Microlunatus</taxon>
    </lineage>
</organism>
<dbReference type="Gene3D" id="3.40.630.40">
    <property type="entry name" value="Zn-dependent exopeptidases"/>
    <property type="match status" value="1"/>
</dbReference>
<feature type="compositionally biased region" description="Low complexity" evidence="2">
    <location>
        <begin position="50"/>
        <end position="98"/>
    </location>
</feature>
<dbReference type="AlphaFoldDB" id="A0A7W3P4U9"/>
<accession>A0A7W3P4U9</accession>
<proteinExistence type="predicted"/>
<dbReference type="RefSeq" id="WP_182558818.1">
    <property type="nucleotide sequence ID" value="NZ_JACGWT010000001.1"/>
</dbReference>
<evidence type="ECO:0000313" key="5">
    <source>
        <dbReference type="Proteomes" id="UP000523079"/>
    </source>
</evidence>
<dbReference type="SUPFAM" id="SSF53187">
    <property type="entry name" value="Zn-dependent exopeptidases"/>
    <property type="match status" value="1"/>
</dbReference>
<dbReference type="PANTHER" id="PTHR30404:SF0">
    <property type="entry name" value="N-ACETYLMURAMOYL-L-ALANINE AMIDASE AMIC"/>
    <property type="match status" value="1"/>
</dbReference>